<organism evidence="1 2">
    <name type="scientific">Pseudomonas phage vB_Pae_PS9N</name>
    <dbReference type="NCBI Taxonomy" id="1542091"/>
    <lineage>
        <taxon>Viruses</taxon>
        <taxon>Duplodnaviria</taxon>
        <taxon>Heunggongvirae</taxon>
        <taxon>Uroviricota</taxon>
        <taxon>Caudoviricetes</taxon>
        <taxon>Jondennisvirinae</taxon>
        <taxon>Septimatrevirus</taxon>
        <taxon>Septimatrevirus kakheti25</taxon>
    </lineage>
</organism>
<evidence type="ECO:0000313" key="2">
    <source>
        <dbReference type="Proteomes" id="UP000221505"/>
    </source>
</evidence>
<proteinExistence type="predicted"/>
<sequence length="151" mass="17208">MIEFDQVNDEVNALFLATWNAGSAAIAGYVPEIRWQGVQYRDLPDGSKFWVRLSKQTVFEEQATLSTCEGVPGQRKYTASGLVFVQIFCPKSNTQAFELGQKLAKLARNAFRGKSTPGKVWFRNTRINELPPEELYERFNVVTEFEYDEIG</sequence>
<evidence type="ECO:0008006" key="3">
    <source>
        <dbReference type="Google" id="ProtNLM"/>
    </source>
</evidence>
<dbReference type="EMBL" id="KM434185">
    <property type="protein sequence ID" value="AIW01680.1"/>
    <property type="molecule type" value="Genomic_DNA"/>
</dbReference>
<name>A0A0K0L959_9CAUD</name>
<evidence type="ECO:0000313" key="1">
    <source>
        <dbReference type="EMBL" id="AIW01680.1"/>
    </source>
</evidence>
<protein>
    <recommendedName>
        <fullName evidence="3">Minor tail protein</fullName>
    </recommendedName>
</protein>
<reference evidence="2" key="1">
    <citation type="submission" date="2014-08" db="EMBL/GenBank/DDBJ databases">
        <title>Genomic characteristic of vB_Pae_PS9N - a new member of Pseudomonas aeruginosa phi73-like phages.</title>
        <authorList>
            <person name="Glowacka A."/>
            <person name="Dabrowski K."/>
            <person name="Hejnowicz M.S."/>
            <person name="Gawor J."/>
            <person name="Weber-Dabrowska B."/>
            <person name="Lobocka M.B."/>
        </authorList>
    </citation>
    <scope>NUCLEOTIDE SEQUENCE [LARGE SCALE GENOMIC DNA]</scope>
</reference>
<dbReference type="Proteomes" id="UP000221505">
    <property type="component" value="Segment"/>
</dbReference>
<accession>A0A0K0L959</accession>
<gene>
    <name evidence="1" type="ORF">vB_Pae_PS9N_00029</name>
</gene>